<gene>
    <name evidence="2" type="ORF">G7078_01805</name>
</gene>
<keyword evidence="1" id="KW-1133">Transmembrane helix</keyword>
<evidence type="ECO:0000256" key="1">
    <source>
        <dbReference type="SAM" id="Phobius"/>
    </source>
</evidence>
<feature type="transmembrane region" description="Helical" evidence="1">
    <location>
        <begin position="128"/>
        <end position="147"/>
    </location>
</feature>
<reference evidence="2 3" key="1">
    <citation type="submission" date="2020-03" db="EMBL/GenBank/DDBJ databases">
        <title>Sphingomonas sp. nov., isolated from fish.</title>
        <authorList>
            <person name="Hyun D.-W."/>
            <person name="Bae J.-W."/>
        </authorList>
    </citation>
    <scope>NUCLEOTIDE SEQUENCE [LARGE SCALE GENOMIC DNA]</scope>
    <source>
        <strain evidence="2 3">HDW15C</strain>
    </source>
</reference>
<dbReference type="AlphaFoldDB" id="A0A6G7ZQH9"/>
<feature type="transmembrane region" description="Helical" evidence="1">
    <location>
        <begin position="100"/>
        <end position="121"/>
    </location>
</feature>
<feature type="transmembrane region" description="Helical" evidence="1">
    <location>
        <begin position="420"/>
        <end position="441"/>
    </location>
</feature>
<organism evidence="2 3">
    <name type="scientific">Sphingomonas sinipercae</name>
    <dbReference type="NCBI Taxonomy" id="2714944"/>
    <lineage>
        <taxon>Bacteria</taxon>
        <taxon>Pseudomonadati</taxon>
        <taxon>Pseudomonadota</taxon>
        <taxon>Alphaproteobacteria</taxon>
        <taxon>Sphingomonadales</taxon>
        <taxon>Sphingomonadaceae</taxon>
        <taxon>Sphingomonas</taxon>
    </lineage>
</organism>
<feature type="transmembrane region" description="Helical" evidence="1">
    <location>
        <begin position="334"/>
        <end position="354"/>
    </location>
</feature>
<proteinExistence type="predicted"/>
<feature type="transmembrane region" description="Helical" evidence="1">
    <location>
        <begin position="220"/>
        <end position="242"/>
    </location>
</feature>
<feature type="transmembrane region" description="Helical" evidence="1">
    <location>
        <begin position="281"/>
        <end position="299"/>
    </location>
</feature>
<evidence type="ECO:0000313" key="2">
    <source>
        <dbReference type="EMBL" id="QIL03247.1"/>
    </source>
</evidence>
<keyword evidence="1" id="KW-0472">Membrane</keyword>
<accession>A0A6G7ZQH9</accession>
<dbReference type="Proteomes" id="UP000502502">
    <property type="component" value="Chromosome"/>
</dbReference>
<feature type="transmembrane region" description="Helical" evidence="1">
    <location>
        <begin position="195"/>
        <end position="213"/>
    </location>
</feature>
<feature type="transmembrane region" description="Helical" evidence="1">
    <location>
        <begin position="389"/>
        <end position="408"/>
    </location>
</feature>
<dbReference type="KEGG" id="ssin:G7078_01805"/>
<keyword evidence="3" id="KW-1185">Reference proteome</keyword>
<evidence type="ECO:0000313" key="3">
    <source>
        <dbReference type="Proteomes" id="UP000502502"/>
    </source>
</evidence>
<name>A0A6G7ZQH9_9SPHN</name>
<sequence>MLDRHWKLVVVIAWVGLCAWYLNDRWGDLRAFALGDTDDNMRMMQVRALLHGQDWFDLRQYRLNPPYGANMHWSHLVDLPLAGLILLLRPLVGGPMAEMYAAGFAPLIPYLALLFGLALVARRLIHPAAYPLAIVALFFAGSTNGMFMPDRIDHHGWQLALLSIALAGLADPRRARGGITLGIASALSLAIGLELLIYLAIAGAATVLFWVADREERGRLAAYAVSLSGGVAFSFLVFASYANRAPVCDALSPVWLADALLAGALLFGLSMLGTADWKRRLMLALAAGAVLALFHTLTWPHCLQRLEGVSDEVNALWLSHVREARPVYRHGWKLAMLICALPVTGLVGWALLSWRNRIDRDLLRRTLAAAAPAVAATVLLLWQTRTGPAAQMMGTIGAASLVAILLPLTLRAPSAVLRTIGPALIIIIGAGAAVPLIVSYVPAKKQTKRENQIAAANRGCNFIGSFKPIAKQPRGIVFTFVDTAPRLIAVTRHSSIIGPYHRNGEQIGDVMKAFRGSPEQARAIMAKYRADYLLTCPNASTTTIFRSETPKGFYSQLERGQVPGWLTPIDLGKDSPFRMWRIAR</sequence>
<keyword evidence="1" id="KW-0812">Transmembrane</keyword>
<feature type="transmembrane region" description="Helical" evidence="1">
    <location>
        <begin position="254"/>
        <end position="274"/>
    </location>
</feature>
<feature type="transmembrane region" description="Helical" evidence="1">
    <location>
        <begin position="6"/>
        <end position="22"/>
    </location>
</feature>
<protein>
    <submittedName>
        <fullName evidence="2">AcrB/AcrD/AcrF family protein</fullName>
    </submittedName>
</protein>
<dbReference type="EMBL" id="CP049871">
    <property type="protein sequence ID" value="QIL03247.1"/>
    <property type="molecule type" value="Genomic_DNA"/>
</dbReference>